<evidence type="ECO:0000256" key="1">
    <source>
        <dbReference type="ARBA" id="ARBA00006484"/>
    </source>
</evidence>
<evidence type="ECO:0000256" key="3">
    <source>
        <dbReference type="RuleBase" id="RU000363"/>
    </source>
</evidence>
<protein>
    <submittedName>
        <fullName evidence="4">Short-chain dehydrogenase</fullName>
    </submittedName>
</protein>
<accession>A0A1X0BDZ9</accession>
<dbReference type="SUPFAM" id="SSF51735">
    <property type="entry name" value="NAD(P)-binding Rossmann-fold domains"/>
    <property type="match status" value="1"/>
</dbReference>
<keyword evidence="2" id="KW-0560">Oxidoreductase</keyword>
<dbReference type="InterPro" id="IPR036291">
    <property type="entry name" value="NAD(P)-bd_dom_sf"/>
</dbReference>
<organism evidence="4 5">
    <name type="scientific">Mycobacterium aquaticum</name>
    <dbReference type="NCBI Taxonomy" id="1927124"/>
    <lineage>
        <taxon>Bacteria</taxon>
        <taxon>Bacillati</taxon>
        <taxon>Actinomycetota</taxon>
        <taxon>Actinomycetes</taxon>
        <taxon>Mycobacteriales</taxon>
        <taxon>Mycobacteriaceae</taxon>
        <taxon>Mycobacterium</taxon>
    </lineage>
</organism>
<proteinExistence type="inferred from homology"/>
<evidence type="ECO:0000313" key="5">
    <source>
        <dbReference type="Proteomes" id="UP000192448"/>
    </source>
</evidence>
<dbReference type="PRINTS" id="PR00081">
    <property type="entry name" value="GDHRDH"/>
</dbReference>
<gene>
    <name evidence="4" type="ORF">BST13_01605</name>
</gene>
<dbReference type="PRINTS" id="PR00080">
    <property type="entry name" value="SDRFAMILY"/>
</dbReference>
<dbReference type="OrthoDB" id="9810734at2"/>
<dbReference type="GO" id="GO:0016491">
    <property type="term" value="F:oxidoreductase activity"/>
    <property type="evidence" value="ECO:0007669"/>
    <property type="project" value="UniProtKB-KW"/>
</dbReference>
<dbReference type="PANTHER" id="PTHR44196:SF1">
    <property type="entry name" value="DEHYDROGENASE_REDUCTASE SDR FAMILY MEMBER 7B"/>
    <property type="match status" value="1"/>
</dbReference>
<dbReference type="Pfam" id="PF00106">
    <property type="entry name" value="adh_short"/>
    <property type="match status" value="1"/>
</dbReference>
<sequence>MRRQRMNLRGKRIIVTGASSGIGRELSLALAARGATLVLAARRHDLLDELADQIAPSGQPRPIVMPTDLAEPGAAATLGRDAIAALDGVVDVVINNAGANLTGAQSVVADTAAARAIFEVNLWSPLALTAAVLPAMHAAGRGTIVNVTSTVQAVPLPLLGYYAASKAALAQATRSLRLELAETPLRVLEVVPGATDTALRDIDELPWKTTAPTTLPPVPPEATAAAVVRALQQGDARVVYPRYSLLPLEIPAIGRLVAAIAGRRVNTRGALELQTQAEQPR</sequence>
<comment type="caution">
    <text evidence="4">The sequence shown here is derived from an EMBL/GenBank/DDBJ whole genome shotgun (WGS) entry which is preliminary data.</text>
</comment>
<name>A0A1X0BDZ9_9MYCO</name>
<reference evidence="4 5" key="1">
    <citation type="submission" date="2017-02" db="EMBL/GenBank/DDBJ databases">
        <title>The new phylogeny of genus Mycobacterium.</title>
        <authorList>
            <person name="Tortoli E."/>
            <person name="Trovato A."/>
            <person name="Cirillo D.M."/>
        </authorList>
    </citation>
    <scope>NUCLEOTIDE SEQUENCE [LARGE SCALE GENOMIC DNA]</scope>
    <source>
        <strain evidence="4 5">RW6</strain>
    </source>
</reference>
<dbReference type="Proteomes" id="UP000192448">
    <property type="component" value="Unassembled WGS sequence"/>
</dbReference>
<dbReference type="Gene3D" id="3.40.50.720">
    <property type="entry name" value="NAD(P)-binding Rossmann-like Domain"/>
    <property type="match status" value="1"/>
</dbReference>
<comment type="similarity">
    <text evidence="1 3">Belongs to the short-chain dehydrogenases/reductases (SDR) family.</text>
</comment>
<dbReference type="InterPro" id="IPR002347">
    <property type="entry name" value="SDR_fam"/>
</dbReference>
<dbReference type="PANTHER" id="PTHR44196">
    <property type="entry name" value="DEHYDROGENASE/REDUCTASE SDR FAMILY MEMBER 7B"/>
    <property type="match status" value="1"/>
</dbReference>
<dbReference type="GO" id="GO:0016020">
    <property type="term" value="C:membrane"/>
    <property type="evidence" value="ECO:0007669"/>
    <property type="project" value="TreeGrafter"/>
</dbReference>
<dbReference type="STRING" id="1927124.BST13_01605"/>
<dbReference type="AlphaFoldDB" id="A0A1X0BDZ9"/>
<evidence type="ECO:0000313" key="4">
    <source>
        <dbReference type="EMBL" id="ORA40066.1"/>
    </source>
</evidence>
<evidence type="ECO:0000256" key="2">
    <source>
        <dbReference type="ARBA" id="ARBA00023002"/>
    </source>
</evidence>
<dbReference type="EMBL" id="MVHF01000001">
    <property type="protein sequence ID" value="ORA40066.1"/>
    <property type="molecule type" value="Genomic_DNA"/>
</dbReference>
<keyword evidence="5" id="KW-1185">Reference proteome</keyword>